<name>A0ABD2S0R1_9SOLN</name>
<keyword evidence="1" id="KW-0433">Leucine-rich repeat</keyword>
<dbReference type="Gene3D" id="3.80.10.10">
    <property type="entry name" value="Ribonuclease Inhibitor"/>
    <property type="match status" value="1"/>
</dbReference>
<feature type="non-terminal residue" evidence="4">
    <location>
        <position position="1"/>
    </location>
</feature>
<keyword evidence="5" id="KW-1185">Reference proteome</keyword>
<feature type="domain" description="Leucine-rich repeat-containing N-terminal plant-type" evidence="3">
    <location>
        <begin position="44"/>
        <end position="84"/>
    </location>
</feature>
<dbReference type="SUPFAM" id="SSF52058">
    <property type="entry name" value="L domain-like"/>
    <property type="match status" value="1"/>
</dbReference>
<dbReference type="InterPro" id="IPR013210">
    <property type="entry name" value="LRR_N_plant-typ"/>
</dbReference>
<dbReference type="InterPro" id="IPR032675">
    <property type="entry name" value="LRR_dom_sf"/>
</dbReference>
<dbReference type="InterPro" id="IPR001611">
    <property type="entry name" value="Leu-rich_rpt"/>
</dbReference>
<dbReference type="InterPro" id="IPR050994">
    <property type="entry name" value="At_inactive_RLKs"/>
</dbReference>
<sequence length="161" mass="17581">NKFIATIFICISILSKIKNPQQMMWSISVFFLVLLNSHTGFSLTSDGLSLLSLKSAMDDGGGGTVFSGWNENDDTPCTWTGISCANISGSSEPRVVGITLSCKNLRGYLPSELGTLLYLRRLNLHGNNIYGSIPDPLFNATSLHSIYLYDNNISGSYRGLF</sequence>
<dbReference type="Proteomes" id="UP001627284">
    <property type="component" value="Unassembled WGS sequence"/>
</dbReference>
<proteinExistence type="predicted"/>
<evidence type="ECO:0000313" key="5">
    <source>
        <dbReference type="Proteomes" id="UP001627284"/>
    </source>
</evidence>
<organism evidence="4 5">
    <name type="scientific">Solanum stoloniferum</name>
    <dbReference type="NCBI Taxonomy" id="62892"/>
    <lineage>
        <taxon>Eukaryota</taxon>
        <taxon>Viridiplantae</taxon>
        <taxon>Streptophyta</taxon>
        <taxon>Embryophyta</taxon>
        <taxon>Tracheophyta</taxon>
        <taxon>Spermatophyta</taxon>
        <taxon>Magnoliopsida</taxon>
        <taxon>eudicotyledons</taxon>
        <taxon>Gunneridae</taxon>
        <taxon>Pentapetalae</taxon>
        <taxon>asterids</taxon>
        <taxon>lamiids</taxon>
        <taxon>Solanales</taxon>
        <taxon>Solanaceae</taxon>
        <taxon>Solanoideae</taxon>
        <taxon>Solaneae</taxon>
        <taxon>Solanum</taxon>
    </lineage>
</organism>
<dbReference type="EMBL" id="JBJKTR010000017">
    <property type="protein sequence ID" value="KAL3337394.1"/>
    <property type="molecule type" value="Genomic_DNA"/>
</dbReference>
<dbReference type="GO" id="GO:0050832">
    <property type="term" value="P:defense response to fungus"/>
    <property type="evidence" value="ECO:0007669"/>
    <property type="project" value="UniProtKB-ARBA"/>
</dbReference>
<protein>
    <recommendedName>
        <fullName evidence="3">Leucine-rich repeat-containing N-terminal plant-type domain-containing protein</fullName>
    </recommendedName>
</protein>
<evidence type="ECO:0000256" key="2">
    <source>
        <dbReference type="ARBA" id="ARBA00022737"/>
    </source>
</evidence>
<dbReference type="Pfam" id="PF08263">
    <property type="entry name" value="LRRNT_2"/>
    <property type="match status" value="1"/>
</dbReference>
<dbReference type="Pfam" id="PF00560">
    <property type="entry name" value="LRR_1"/>
    <property type="match status" value="1"/>
</dbReference>
<dbReference type="AlphaFoldDB" id="A0ABD2S0R1"/>
<comment type="caution">
    <text evidence="4">The sequence shown here is derived from an EMBL/GenBank/DDBJ whole genome shotgun (WGS) entry which is preliminary data.</text>
</comment>
<reference evidence="4 5" key="1">
    <citation type="submission" date="2024-05" db="EMBL/GenBank/DDBJ databases">
        <title>De novo assembly of an allotetraploid wild potato.</title>
        <authorList>
            <person name="Hosaka A.J."/>
        </authorList>
    </citation>
    <scope>NUCLEOTIDE SEQUENCE [LARGE SCALE GENOMIC DNA]</scope>
    <source>
        <tissue evidence="4">Young leaves</tissue>
    </source>
</reference>
<evidence type="ECO:0000256" key="1">
    <source>
        <dbReference type="ARBA" id="ARBA00022614"/>
    </source>
</evidence>
<evidence type="ECO:0000259" key="3">
    <source>
        <dbReference type="Pfam" id="PF08263"/>
    </source>
</evidence>
<keyword evidence="2" id="KW-0677">Repeat</keyword>
<dbReference type="PANTHER" id="PTHR48010:SF94">
    <property type="entry name" value="PROTEIN KINASE DOMAIN-CONTAINING PROTEIN"/>
    <property type="match status" value="1"/>
</dbReference>
<dbReference type="PANTHER" id="PTHR48010">
    <property type="entry name" value="OS05G0588300 PROTEIN"/>
    <property type="match status" value="1"/>
</dbReference>
<accession>A0ABD2S0R1</accession>
<evidence type="ECO:0000313" key="4">
    <source>
        <dbReference type="EMBL" id="KAL3337394.1"/>
    </source>
</evidence>
<gene>
    <name evidence="4" type="ORF">AABB24_029844</name>
</gene>